<dbReference type="Gene3D" id="1.10.287.950">
    <property type="entry name" value="Methyl-accepting chemotaxis protein"/>
    <property type="match status" value="1"/>
</dbReference>
<dbReference type="PANTHER" id="PTHR32089">
    <property type="entry name" value="METHYL-ACCEPTING CHEMOTAXIS PROTEIN MCPB"/>
    <property type="match status" value="1"/>
</dbReference>
<dbReference type="PROSITE" id="PS50885">
    <property type="entry name" value="HAMP"/>
    <property type="match status" value="1"/>
</dbReference>
<dbReference type="EMBL" id="BAAADG010000005">
    <property type="protein sequence ID" value="GAA0224230.1"/>
    <property type="molecule type" value="Genomic_DNA"/>
</dbReference>
<comment type="caution">
    <text evidence="10">The sequence shown here is derived from an EMBL/GenBank/DDBJ whole genome shotgun (WGS) entry which is preliminary data.</text>
</comment>
<dbReference type="SMART" id="SM00283">
    <property type="entry name" value="MA"/>
    <property type="match status" value="1"/>
</dbReference>
<organism evidence="10 11">
    <name type="scientific">Methylophaga marina</name>
    <dbReference type="NCBI Taxonomy" id="45495"/>
    <lineage>
        <taxon>Bacteria</taxon>
        <taxon>Pseudomonadati</taxon>
        <taxon>Pseudomonadota</taxon>
        <taxon>Gammaproteobacteria</taxon>
        <taxon>Thiotrichales</taxon>
        <taxon>Piscirickettsiaceae</taxon>
        <taxon>Methylophaga</taxon>
    </lineage>
</organism>
<sequence length="624" mass="69215">MLNQLTVKKKLFILSVLVGVTILVMIILGQVFLSKIIRLEEASIQTVKLETNMLMLRRHEKDFLNRHDLKYQNEFHQSHQLFLTNLDQLGQRLDRLNQSHESENRLHDVLVEYGDKFDQIVNIEQTIGLTPTDGLYGKLRSAVHQVEETINTYDDDSLLAAMLMLRRHEKDFMLRSDKKYVSKFEDGFIDFNRRLDNSYLSNNVKNQVRSEIESYRADFLSLVKGYETRGMNAESGLLGELRSTIHQSESALDALEQHINNEIPTAVKNAKITVFVIALTLAALILWLIRLISQSIIIPLHQLSETMQEVEKNRDLSLRVDDSGKDEIAEMARSFNLMTASFQKLIQQVMTSALTVSAAAEELSVVAEQTKKGVINQQSSSEQVATAMNEMTATVQEVARYAAEAANLSKSSDSETSQGQLLVKDTISSIKQLADQSSTNADAIKNLQAESENIGTVLTVIQGIAEQTNLLALNAAIEAARAGESGRGFAVVADEVRTLAQRSKESTEEIKTIIERLQNEANQCVAATLKGKEYVEATVTKVGAAGESLTTISEKVRSIMDMNTHIASAAEEQSAVAEDINRNVNHIAQVAEENAESTSQTTETSQGLAGLAADLQKLITQFKV</sequence>
<evidence type="ECO:0000259" key="9">
    <source>
        <dbReference type="PROSITE" id="PS50885"/>
    </source>
</evidence>
<feature type="transmembrane region" description="Helical" evidence="6">
    <location>
        <begin position="12"/>
        <end position="33"/>
    </location>
</feature>
<dbReference type="SMART" id="SM00304">
    <property type="entry name" value="HAMP"/>
    <property type="match status" value="2"/>
</dbReference>
<keyword evidence="11" id="KW-1185">Reference proteome</keyword>
<dbReference type="SUPFAM" id="SSF58104">
    <property type="entry name" value="Methyl-accepting chemotaxis protein (MCP) signaling domain"/>
    <property type="match status" value="1"/>
</dbReference>
<dbReference type="Proteomes" id="UP001501476">
    <property type="component" value="Unassembled WGS sequence"/>
</dbReference>
<keyword evidence="6" id="KW-0472">Membrane</keyword>
<dbReference type="Pfam" id="PF00672">
    <property type="entry name" value="HAMP"/>
    <property type="match status" value="1"/>
</dbReference>
<name>A0ABN0TKS8_9GAMM</name>
<evidence type="ECO:0000259" key="7">
    <source>
        <dbReference type="PROSITE" id="PS50111"/>
    </source>
</evidence>
<dbReference type="InterPro" id="IPR000727">
    <property type="entry name" value="T_SNARE_dom"/>
</dbReference>
<protein>
    <submittedName>
        <fullName evidence="10">HAMP domain-containing methyl-accepting chemotaxis protein</fullName>
    </submittedName>
</protein>
<evidence type="ECO:0000256" key="6">
    <source>
        <dbReference type="SAM" id="Phobius"/>
    </source>
</evidence>
<evidence type="ECO:0000256" key="5">
    <source>
        <dbReference type="PROSITE-ProRule" id="PRU00284"/>
    </source>
</evidence>
<evidence type="ECO:0000313" key="11">
    <source>
        <dbReference type="Proteomes" id="UP001501476"/>
    </source>
</evidence>
<keyword evidence="6" id="KW-1133">Transmembrane helix</keyword>
<feature type="domain" description="T-SNARE coiled-coil homology" evidence="8">
    <location>
        <begin position="547"/>
        <end position="601"/>
    </location>
</feature>
<dbReference type="CDD" id="cd11386">
    <property type="entry name" value="MCP_signal"/>
    <property type="match status" value="1"/>
</dbReference>
<dbReference type="PROSITE" id="PS50111">
    <property type="entry name" value="CHEMOTAXIS_TRANSDUC_2"/>
    <property type="match status" value="1"/>
</dbReference>
<dbReference type="SMART" id="SM01358">
    <property type="entry name" value="HBM"/>
    <property type="match status" value="1"/>
</dbReference>
<gene>
    <name evidence="10" type="ORF">GCM10008964_14840</name>
</gene>
<keyword evidence="3 5" id="KW-0807">Transducer</keyword>
<comment type="subcellular location">
    <subcellularLocation>
        <location evidence="1">Cell inner membrane</location>
        <topology evidence="1">Multi-pass membrane protein</topology>
    </subcellularLocation>
</comment>
<dbReference type="PANTHER" id="PTHR32089:SF112">
    <property type="entry name" value="LYSOZYME-LIKE PROTEIN-RELATED"/>
    <property type="match status" value="1"/>
</dbReference>
<accession>A0ABN0TKS8</accession>
<dbReference type="CDD" id="cd06225">
    <property type="entry name" value="HAMP"/>
    <property type="match status" value="1"/>
</dbReference>
<feature type="domain" description="HAMP" evidence="9">
    <location>
        <begin position="294"/>
        <end position="347"/>
    </location>
</feature>
<dbReference type="InterPro" id="IPR004089">
    <property type="entry name" value="MCPsignal_dom"/>
</dbReference>
<keyword evidence="2" id="KW-0997">Cell inner membrane</keyword>
<evidence type="ECO:0000259" key="8">
    <source>
        <dbReference type="PROSITE" id="PS50192"/>
    </source>
</evidence>
<evidence type="ECO:0000313" key="10">
    <source>
        <dbReference type="EMBL" id="GAA0224230.1"/>
    </source>
</evidence>
<evidence type="ECO:0000256" key="1">
    <source>
        <dbReference type="ARBA" id="ARBA00004429"/>
    </source>
</evidence>
<comment type="similarity">
    <text evidence="4">Belongs to the methyl-accepting chemotaxis (MCP) protein family.</text>
</comment>
<dbReference type="Pfam" id="PF00015">
    <property type="entry name" value="MCPsignal"/>
    <property type="match status" value="1"/>
</dbReference>
<dbReference type="RefSeq" id="WP_286304099.1">
    <property type="nucleotide sequence ID" value="NZ_AP027741.1"/>
</dbReference>
<keyword evidence="6" id="KW-0812">Transmembrane</keyword>
<keyword evidence="2" id="KW-1003">Cell membrane</keyword>
<dbReference type="InterPro" id="IPR003660">
    <property type="entry name" value="HAMP_dom"/>
</dbReference>
<dbReference type="PROSITE" id="PS50192">
    <property type="entry name" value="T_SNARE"/>
    <property type="match status" value="1"/>
</dbReference>
<reference evidence="10 11" key="1">
    <citation type="journal article" date="2019" name="Int. J. Syst. Evol. Microbiol.">
        <title>The Global Catalogue of Microorganisms (GCM) 10K type strain sequencing project: providing services to taxonomists for standard genome sequencing and annotation.</title>
        <authorList>
            <consortium name="The Broad Institute Genomics Platform"/>
            <consortium name="The Broad Institute Genome Sequencing Center for Infectious Disease"/>
            <person name="Wu L."/>
            <person name="Ma J."/>
        </authorList>
    </citation>
    <scope>NUCLEOTIDE SEQUENCE [LARGE SCALE GENOMIC DNA]</scope>
    <source>
        <strain evidence="10 11">JCM 6886</strain>
    </source>
</reference>
<evidence type="ECO:0000256" key="2">
    <source>
        <dbReference type="ARBA" id="ARBA00022519"/>
    </source>
</evidence>
<dbReference type="InterPro" id="IPR032255">
    <property type="entry name" value="HBM"/>
</dbReference>
<proteinExistence type="inferred from homology"/>
<evidence type="ECO:0000256" key="3">
    <source>
        <dbReference type="ARBA" id="ARBA00023224"/>
    </source>
</evidence>
<evidence type="ECO:0000256" key="4">
    <source>
        <dbReference type="ARBA" id="ARBA00029447"/>
    </source>
</evidence>
<feature type="domain" description="Methyl-accepting transducer" evidence="7">
    <location>
        <begin position="352"/>
        <end position="588"/>
    </location>
</feature>